<evidence type="ECO:0000313" key="1">
    <source>
        <dbReference type="EMBL" id="OAQ29071.1"/>
    </source>
</evidence>
<dbReference type="Gene3D" id="3.20.20.60">
    <property type="entry name" value="Phosphoenolpyruvate-binding domains"/>
    <property type="match status" value="1"/>
</dbReference>
<reference evidence="1 2" key="1">
    <citation type="submission" date="2016-05" db="EMBL/GenBank/DDBJ databases">
        <title>Genome sequencing reveals origins of a unique bacterial endosymbiosis in the earliest lineages of terrestrial Fungi.</title>
        <authorList>
            <consortium name="DOE Joint Genome Institute"/>
            <person name="Uehling J."/>
            <person name="Gryganskyi A."/>
            <person name="Hameed K."/>
            <person name="Tschaplinski T."/>
            <person name="Misztal P."/>
            <person name="Wu S."/>
            <person name="Desiro A."/>
            <person name="Vande Pol N."/>
            <person name="Du Z.-Y."/>
            <person name="Zienkiewicz A."/>
            <person name="Zienkiewicz K."/>
            <person name="Morin E."/>
            <person name="Tisserant E."/>
            <person name="Splivallo R."/>
            <person name="Hainaut M."/>
            <person name="Henrissat B."/>
            <person name="Ohm R."/>
            <person name="Kuo A."/>
            <person name="Yan J."/>
            <person name="Lipzen A."/>
            <person name="Nolan M."/>
            <person name="Labutti K."/>
            <person name="Barry K."/>
            <person name="Goldstein A."/>
            <person name="Labbe J."/>
            <person name="Schadt C."/>
            <person name="Tuskan G."/>
            <person name="Grigoriev I."/>
            <person name="Martin F."/>
            <person name="Vilgalys R."/>
            <person name="Bonito G."/>
        </authorList>
    </citation>
    <scope>NUCLEOTIDE SEQUENCE [LARGE SCALE GENOMIC DNA]</scope>
    <source>
        <strain evidence="1 2">AG-77</strain>
    </source>
</reference>
<dbReference type="EMBL" id="KV442043">
    <property type="protein sequence ID" value="OAQ29071.1"/>
    <property type="molecule type" value="Genomic_DNA"/>
</dbReference>
<dbReference type="PANTHER" id="PTHR42905:SF16">
    <property type="entry name" value="CARBOXYPHOSPHONOENOLPYRUVATE PHOSPHONOMUTASE-LIKE PROTEIN (AFU_ORTHOLOGUE AFUA_5G07230)"/>
    <property type="match status" value="1"/>
</dbReference>
<dbReference type="SUPFAM" id="SSF51621">
    <property type="entry name" value="Phosphoenolpyruvate/pyruvate domain"/>
    <property type="match status" value="1"/>
</dbReference>
<proteinExistence type="predicted"/>
<dbReference type="Proteomes" id="UP000078512">
    <property type="component" value="Unassembled WGS sequence"/>
</dbReference>
<dbReference type="Pfam" id="PF13714">
    <property type="entry name" value="PEP_mutase"/>
    <property type="match status" value="1"/>
</dbReference>
<dbReference type="InterPro" id="IPR039556">
    <property type="entry name" value="ICL/PEPM"/>
</dbReference>
<keyword evidence="2" id="KW-1185">Reference proteome</keyword>
<dbReference type="PANTHER" id="PTHR42905">
    <property type="entry name" value="PHOSPHOENOLPYRUVATE CARBOXYLASE"/>
    <property type="match status" value="1"/>
</dbReference>
<dbReference type="CDD" id="cd00377">
    <property type="entry name" value="ICL_PEPM"/>
    <property type="match status" value="1"/>
</dbReference>
<dbReference type="InterPro" id="IPR015813">
    <property type="entry name" value="Pyrv/PenolPyrv_kinase-like_dom"/>
</dbReference>
<dbReference type="AlphaFoldDB" id="A0A197JXA4"/>
<protein>
    <submittedName>
        <fullName evidence="1">Carboxyphosphonoenolpyruvate phosphonomutase-like protein</fullName>
    </submittedName>
</protein>
<dbReference type="InterPro" id="IPR040442">
    <property type="entry name" value="Pyrv_kinase-like_dom_sf"/>
</dbReference>
<dbReference type="STRING" id="1314771.A0A197JXA4"/>
<evidence type="ECO:0000313" key="2">
    <source>
        <dbReference type="Proteomes" id="UP000078512"/>
    </source>
</evidence>
<accession>A0A197JXA4</accession>
<dbReference type="GO" id="GO:0003824">
    <property type="term" value="F:catalytic activity"/>
    <property type="evidence" value="ECO:0007669"/>
    <property type="project" value="InterPro"/>
</dbReference>
<gene>
    <name evidence="1" type="ORF">K457DRAFT_138117</name>
</gene>
<organism evidence="1 2">
    <name type="scientific">Linnemannia elongata AG-77</name>
    <dbReference type="NCBI Taxonomy" id="1314771"/>
    <lineage>
        <taxon>Eukaryota</taxon>
        <taxon>Fungi</taxon>
        <taxon>Fungi incertae sedis</taxon>
        <taxon>Mucoromycota</taxon>
        <taxon>Mortierellomycotina</taxon>
        <taxon>Mortierellomycetes</taxon>
        <taxon>Mortierellales</taxon>
        <taxon>Mortierellaceae</taxon>
        <taxon>Linnemannia</taxon>
    </lineage>
</organism>
<dbReference type="OrthoDB" id="429143at2759"/>
<sequence>MSSANQNATAAAFRALHQPGNPLVVTNVYDAATADIVSSLPTCKAVATASYAIAATEGVYDDDMTKEQNLTAISKIAKVVVPKGIPLTADLQDGYDDLAETIKQVIALGVVGCNLEDVDAKKRKLRSLDDAVSRVKIAVEAAKTAGLPEFAVNARTDVLGHGGSVEDAIVRGKAFLEAGANTVFVWGGPSGRGVSREEVKQLVAGLNGRLNVILRLGEGYLTVPELRELGVARISVGPGLFRVAMNAYKQAAEQLLDA</sequence>
<keyword evidence="1" id="KW-0670">Pyruvate</keyword>
<name>A0A197JXA4_9FUNG</name>